<dbReference type="SUPFAM" id="SSF53474">
    <property type="entry name" value="alpha/beta-Hydrolases"/>
    <property type="match status" value="1"/>
</dbReference>
<organism evidence="5 6">
    <name type="scientific">Hyaloscypha variabilis (strain UAMH 11265 / GT02V1 / F)</name>
    <name type="common">Meliniomyces variabilis</name>
    <dbReference type="NCBI Taxonomy" id="1149755"/>
    <lineage>
        <taxon>Eukaryota</taxon>
        <taxon>Fungi</taxon>
        <taxon>Dikarya</taxon>
        <taxon>Ascomycota</taxon>
        <taxon>Pezizomycotina</taxon>
        <taxon>Leotiomycetes</taxon>
        <taxon>Helotiales</taxon>
        <taxon>Hyaloscyphaceae</taxon>
        <taxon>Hyaloscypha</taxon>
        <taxon>Hyaloscypha variabilis</taxon>
    </lineage>
</organism>
<evidence type="ECO:0000256" key="1">
    <source>
        <dbReference type="ARBA" id="ARBA00005964"/>
    </source>
</evidence>
<dbReference type="STRING" id="1149755.A0A2J6QU07"/>
<feature type="domain" description="Carboxylesterase type B" evidence="4">
    <location>
        <begin position="50"/>
        <end position="524"/>
    </location>
</feature>
<dbReference type="EC" id="3.1.1.-" evidence="3"/>
<dbReference type="InterPro" id="IPR029058">
    <property type="entry name" value="AB_hydrolase_fold"/>
</dbReference>
<dbReference type="EMBL" id="KZ613971">
    <property type="protein sequence ID" value="PMD29749.1"/>
    <property type="molecule type" value="Genomic_DNA"/>
</dbReference>
<dbReference type="AlphaFoldDB" id="A0A2J6QU07"/>
<dbReference type="InterPro" id="IPR019826">
    <property type="entry name" value="Carboxylesterase_B_AS"/>
</dbReference>
<evidence type="ECO:0000313" key="5">
    <source>
        <dbReference type="EMBL" id="PMD29749.1"/>
    </source>
</evidence>
<keyword evidence="6" id="KW-1185">Reference proteome</keyword>
<keyword evidence="3" id="KW-0732">Signal</keyword>
<accession>A0A2J6QU07</accession>
<feature type="chain" id="PRO_5014207764" description="Carboxylic ester hydrolase" evidence="3">
    <location>
        <begin position="21"/>
        <end position="569"/>
    </location>
</feature>
<proteinExistence type="inferred from homology"/>
<dbReference type="Proteomes" id="UP000235786">
    <property type="component" value="Unassembled WGS sequence"/>
</dbReference>
<evidence type="ECO:0000259" key="4">
    <source>
        <dbReference type="Pfam" id="PF00135"/>
    </source>
</evidence>
<dbReference type="OrthoDB" id="408631at2759"/>
<dbReference type="Gene3D" id="3.40.50.1820">
    <property type="entry name" value="alpha/beta hydrolase"/>
    <property type="match status" value="1"/>
</dbReference>
<reference evidence="5 6" key="1">
    <citation type="submission" date="2016-04" db="EMBL/GenBank/DDBJ databases">
        <title>A degradative enzymes factory behind the ericoid mycorrhizal symbiosis.</title>
        <authorList>
            <consortium name="DOE Joint Genome Institute"/>
            <person name="Martino E."/>
            <person name="Morin E."/>
            <person name="Grelet G."/>
            <person name="Kuo A."/>
            <person name="Kohler A."/>
            <person name="Daghino S."/>
            <person name="Barry K."/>
            <person name="Choi C."/>
            <person name="Cichocki N."/>
            <person name="Clum A."/>
            <person name="Copeland A."/>
            <person name="Hainaut M."/>
            <person name="Haridas S."/>
            <person name="Labutti K."/>
            <person name="Lindquist E."/>
            <person name="Lipzen A."/>
            <person name="Khouja H.-R."/>
            <person name="Murat C."/>
            <person name="Ohm R."/>
            <person name="Olson A."/>
            <person name="Spatafora J."/>
            <person name="Veneault-Fourrey C."/>
            <person name="Henrissat B."/>
            <person name="Grigoriev I."/>
            <person name="Martin F."/>
            <person name="Perotto S."/>
        </authorList>
    </citation>
    <scope>NUCLEOTIDE SEQUENCE [LARGE SCALE GENOMIC DNA]</scope>
    <source>
        <strain evidence="5 6">F</strain>
    </source>
</reference>
<dbReference type="GO" id="GO:0016787">
    <property type="term" value="F:hydrolase activity"/>
    <property type="evidence" value="ECO:0007669"/>
    <property type="project" value="UniProtKB-KW"/>
</dbReference>
<comment type="similarity">
    <text evidence="1 3">Belongs to the type-B carboxylesterase/lipase family.</text>
</comment>
<feature type="signal peptide" evidence="3">
    <location>
        <begin position="1"/>
        <end position="20"/>
    </location>
</feature>
<dbReference type="PROSITE" id="PS00122">
    <property type="entry name" value="CARBOXYLESTERASE_B_1"/>
    <property type="match status" value="1"/>
</dbReference>
<dbReference type="Pfam" id="PF00135">
    <property type="entry name" value="COesterase"/>
    <property type="match status" value="1"/>
</dbReference>
<keyword evidence="2 3" id="KW-0378">Hydrolase</keyword>
<protein>
    <recommendedName>
        <fullName evidence="3">Carboxylic ester hydrolase</fullName>
        <ecNumber evidence="3">3.1.1.-</ecNumber>
    </recommendedName>
</protein>
<dbReference type="PANTHER" id="PTHR11559">
    <property type="entry name" value="CARBOXYLESTERASE"/>
    <property type="match status" value="1"/>
</dbReference>
<dbReference type="InterPro" id="IPR002018">
    <property type="entry name" value="CarbesteraseB"/>
</dbReference>
<name>A0A2J6QU07_HYAVF</name>
<evidence type="ECO:0000256" key="2">
    <source>
        <dbReference type="ARBA" id="ARBA00022801"/>
    </source>
</evidence>
<evidence type="ECO:0000256" key="3">
    <source>
        <dbReference type="RuleBase" id="RU361235"/>
    </source>
</evidence>
<dbReference type="InterPro" id="IPR050309">
    <property type="entry name" value="Type-B_Carboxylest/Lipase"/>
</dbReference>
<gene>
    <name evidence="5" type="ORF">L207DRAFT_615213</name>
</gene>
<evidence type="ECO:0000313" key="6">
    <source>
        <dbReference type="Proteomes" id="UP000235786"/>
    </source>
</evidence>
<sequence length="569" mass="61857">MRFFCPFSILCWWLATVVLGQQQNNGSTNGSTLPVIDLGYEITLIGFEETGGFYNFSNVRYAASPTGNLRFRAPQTPSSNRSVVQTGNIGRICPQSIPQWIIEGTFFTANYTQGLPFNASAWQSPGISVVGLLNDPRTTEDCLFLDVVVHQKVLNSRGNRTGIGAPVLVWIHGGGYAEGSKSDYGTPGKIEAPNDEIIFVSINYRLGAFGFLSGPTLQSNGDANAGLLDQRFALEWVKKYIYKFGGDPNKVTVIGESAGGGSILQQITAYGGQNGRAPFSRAILQSPANYPYRSISFQEQAAQDFLALLNVSTISQARNLSSAALILANEQQQAGSAYGEFVYGPVVDGSFIPDYPGRLLLNGRFDSQVDILVGHNADEGPLFTDPSIIDNASFNTFVASLFPTTNSSTTNSSLIEYVTNTLYPPIFNGSQQYTSNLERAILLNSDILITCNTFYLDTAFKNKTHAYLFAVPPALHGDDLPYTFYTGPFSPNYTSSAFNETVAATLQDFIVSFTREGKPNTTVAGVPNFTFWGPSAQLMELSTASIGMASDPTANNRCKWWELGLGWHN</sequence>